<keyword evidence="4 5" id="KW-0472">Membrane</keyword>
<evidence type="ECO:0000259" key="6">
    <source>
        <dbReference type="PROSITE" id="PS50801"/>
    </source>
</evidence>
<dbReference type="Gene3D" id="3.30.750.24">
    <property type="entry name" value="STAS domain"/>
    <property type="match status" value="1"/>
</dbReference>
<dbReference type="SUPFAM" id="SSF52091">
    <property type="entry name" value="SpoIIaa-like"/>
    <property type="match status" value="1"/>
</dbReference>
<evidence type="ECO:0000256" key="2">
    <source>
        <dbReference type="ARBA" id="ARBA00022692"/>
    </source>
</evidence>
<evidence type="ECO:0000313" key="7">
    <source>
        <dbReference type="EMBL" id="KAK6190297.1"/>
    </source>
</evidence>
<dbReference type="PROSITE" id="PS50801">
    <property type="entry name" value="STAS"/>
    <property type="match status" value="1"/>
</dbReference>
<dbReference type="Pfam" id="PF01740">
    <property type="entry name" value="STAS"/>
    <property type="match status" value="1"/>
</dbReference>
<keyword evidence="8" id="KW-1185">Reference proteome</keyword>
<proteinExistence type="predicted"/>
<dbReference type="GO" id="GO:0055085">
    <property type="term" value="P:transmembrane transport"/>
    <property type="evidence" value="ECO:0007669"/>
    <property type="project" value="InterPro"/>
</dbReference>
<dbReference type="Pfam" id="PF00916">
    <property type="entry name" value="Sulfate_transp"/>
    <property type="match status" value="1"/>
</dbReference>
<evidence type="ECO:0000256" key="1">
    <source>
        <dbReference type="ARBA" id="ARBA00004141"/>
    </source>
</evidence>
<feature type="transmembrane region" description="Helical" evidence="5">
    <location>
        <begin position="216"/>
        <end position="237"/>
    </location>
</feature>
<feature type="transmembrane region" description="Helical" evidence="5">
    <location>
        <begin position="249"/>
        <end position="266"/>
    </location>
</feature>
<keyword evidence="3 5" id="KW-1133">Transmembrane helix</keyword>
<reference evidence="7 8" key="1">
    <citation type="submission" date="2024-01" db="EMBL/GenBank/DDBJ databases">
        <title>The genome of the rayed Mediterranean limpet Patella caerulea (Linnaeus, 1758).</title>
        <authorList>
            <person name="Anh-Thu Weber A."/>
            <person name="Halstead-Nussloch G."/>
        </authorList>
    </citation>
    <scope>NUCLEOTIDE SEQUENCE [LARGE SCALE GENOMIC DNA]</scope>
    <source>
        <strain evidence="7">AATW-2023a</strain>
        <tissue evidence="7">Whole specimen</tissue>
    </source>
</reference>
<dbReference type="NCBIfam" id="TIGR00815">
    <property type="entry name" value="sulP"/>
    <property type="match status" value="1"/>
</dbReference>
<comment type="subcellular location">
    <subcellularLocation>
        <location evidence="1">Membrane</location>
        <topology evidence="1">Multi-pass membrane protein</topology>
    </subcellularLocation>
</comment>
<feature type="transmembrane region" description="Helical" evidence="5">
    <location>
        <begin position="191"/>
        <end position="209"/>
    </location>
</feature>
<dbReference type="AlphaFoldDB" id="A0AAN8K5L9"/>
<feature type="domain" description="STAS" evidence="6">
    <location>
        <begin position="517"/>
        <end position="653"/>
    </location>
</feature>
<evidence type="ECO:0000256" key="5">
    <source>
        <dbReference type="SAM" id="Phobius"/>
    </source>
</evidence>
<accession>A0AAN8K5L9</accession>
<name>A0AAN8K5L9_PATCE</name>
<feature type="transmembrane region" description="Helical" evidence="5">
    <location>
        <begin position="66"/>
        <end position="87"/>
    </location>
</feature>
<dbReference type="InterPro" id="IPR001902">
    <property type="entry name" value="SLC26A/SulP_fam"/>
</dbReference>
<keyword evidence="2 5" id="KW-0812">Transmembrane</keyword>
<feature type="transmembrane region" description="Helical" evidence="5">
    <location>
        <begin position="365"/>
        <end position="385"/>
    </location>
</feature>
<comment type="caution">
    <text evidence="7">The sequence shown here is derived from an EMBL/GenBank/DDBJ whole genome shotgun (WGS) entry which is preliminary data.</text>
</comment>
<protein>
    <recommendedName>
        <fullName evidence="6">STAS domain-containing protein</fullName>
    </recommendedName>
</protein>
<organism evidence="7 8">
    <name type="scientific">Patella caerulea</name>
    <name type="common">Rayed Mediterranean limpet</name>
    <dbReference type="NCBI Taxonomy" id="87958"/>
    <lineage>
        <taxon>Eukaryota</taxon>
        <taxon>Metazoa</taxon>
        <taxon>Spiralia</taxon>
        <taxon>Lophotrochozoa</taxon>
        <taxon>Mollusca</taxon>
        <taxon>Gastropoda</taxon>
        <taxon>Patellogastropoda</taxon>
        <taxon>Patelloidea</taxon>
        <taxon>Patellidae</taxon>
        <taxon>Patella</taxon>
    </lineage>
</organism>
<gene>
    <name evidence="7" type="ORF">SNE40_002201</name>
</gene>
<feature type="transmembrane region" description="Helical" evidence="5">
    <location>
        <begin position="459"/>
        <end position="482"/>
    </location>
</feature>
<evidence type="ECO:0000313" key="8">
    <source>
        <dbReference type="Proteomes" id="UP001347796"/>
    </source>
</evidence>
<evidence type="ECO:0000256" key="3">
    <source>
        <dbReference type="ARBA" id="ARBA00022989"/>
    </source>
</evidence>
<dbReference type="EMBL" id="JAZGQO010000002">
    <property type="protein sequence ID" value="KAK6190297.1"/>
    <property type="molecule type" value="Genomic_DNA"/>
</dbReference>
<dbReference type="InterPro" id="IPR002645">
    <property type="entry name" value="STAS_dom"/>
</dbReference>
<feature type="transmembrane region" description="Helical" evidence="5">
    <location>
        <begin position="405"/>
        <end position="438"/>
    </location>
</feature>
<dbReference type="PANTHER" id="PTHR11814">
    <property type="entry name" value="SULFATE TRANSPORTER"/>
    <property type="match status" value="1"/>
</dbReference>
<dbReference type="InterPro" id="IPR011547">
    <property type="entry name" value="SLC26A/SulP_dom"/>
</dbReference>
<dbReference type="CDD" id="cd07042">
    <property type="entry name" value="STAS_SulP_like_sulfate_transporter"/>
    <property type="match status" value="1"/>
</dbReference>
<dbReference type="GO" id="GO:0016020">
    <property type="term" value="C:membrane"/>
    <property type="evidence" value="ECO:0007669"/>
    <property type="project" value="UniProtKB-SubCell"/>
</dbReference>
<feature type="transmembrane region" description="Helical" evidence="5">
    <location>
        <begin position="325"/>
        <end position="345"/>
    </location>
</feature>
<evidence type="ECO:0000256" key="4">
    <source>
        <dbReference type="ARBA" id="ARBA00023136"/>
    </source>
</evidence>
<feature type="transmembrane region" description="Helical" evidence="5">
    <location>
        <begin position="99"/>
        <end position="122"/>
    </location>
</feature>
<dbReference type="InterPro" id="IPR036513">
    <property type="entry name" value="STAS_dom_sf"/>
</dbReference>
<feature type="transmembrane region" description="Helical" evidence="5">
    <location>
        <begin position="165"/>
        <end position="185"/>
    </location>
</feature>
<sequence>MLRLTRKLYTHESVEAAYKREDKPVNWKEILKGCSCSKICSFLLKFVPIITEVQKPYIKDCVVNDLIAGLSVAFMHLPQALGFGVLASLQPVNGLYTTFFPLICYIIFGTSPHISFGTTAIVSMMTSSVVEREEAVYWNTLNISSNMSINDPAIQDQLMAYKVQVSMTLCFVVGVILTVVGILRLGFVSTYLSESFIGGFTFACAIYIATSQLSKALNISVGIVSGPGRLLRYYIILFSKIHEGNWADFLIAVFTGFIILAVNIGVNQRFRDRMKIPVPIDLIVVVLATLISKLGSFEYNLGVDIVGDVKSGVPAPQLPDLSGYMFTRVVADSFLIAVVIFTATISMAKLCAQIHGNTIDDNQEAFAYGVTNIVASLFMCFPASQAHPRTMMLSTLKVKSTLSGVSSALLVLILLLGAGPLFAHLPIAVLAAMIIVAMKDLFALIRVLPYYWRVSKSDFLIWVLTACVSLATDLEIGIYFGVSFSILTVMFHSCPQWAKGYLLARAKDEDLYLDKSSRVGLEDVHGVKIFTFDSKLYFATAEIFRKDLYEQVYTPVKLEIVEPEKGQELAILPPIQGETIHHIIIDCSHITYIDITGINILRQLVVDYRHMGTEIFLTKVPPFTVTALANSNFFDVLPMDSIFFDVNDAVQHARVYTQPQPATP</sequence>
<dbReference type="Proteomes" id="UP001347796">
    <property type="component" value="Unassembled WGS sequence"/>
</dbReference>